<evidence type="ECO:0000256" key="1">
    <source>
        <dbReference type="SAM" id="MobiDB-lite"/>
    </source>
</evidence>
<feature type="compositionally biased region" description="Polar residues" evidence="1">
    <location>
        <begin position="82"/>
        <end position="94"/>
    </location>
</feature>
<dbReference type="EMBL" id="CM000136">
    <property type="protein sequence ID" value="EEC67904.1"/>
    <property type="molecule type" value="Genomic_DNA"/>
</dbReference>
<dbReference type="Proteomes" id="UP000007015">
    <property type="component" value="Chromosome 11"/>
</dbReference>
<gene>
    <name evidence="2" type="ORF">OsI_35587</name>
</gene>
<feature type="region of interest" description="Disordered" evidence="1">
    <location>
        <begin position="43"/>
        <end position="109"/>
    </location>
</feature>
<dbReference type="Gramene" id="BGIOSGA035030-TA">
    <property type="protein sequence ID" value="BGIOSGA035030-PA"/>
    <property type="gene ID" value="BGIOSGA035030"/>
</dbReference>
<dbReference type="AlphaFoldDB" id="B8BJR8"/>
<keyword evidence="3" id="KW-1185">Reference proteome</keyword>
<protein>
    <submittedName>
        <fullName evidence="2">Uncharacterized protein</fullName>
    </submittedName>
</protein>
<evidence type="ECO:0000313" key="2">
    <source>
        <dbReference type="EMBL" id="EEC67904.1"/>
    </source>
</evidence>
<organism evidence="2 3">
    <name type="scientific">Oryza sativa subsp. indica</name>
    <name type="common">Rice</name>
    <dbReference type="NCBI Taxonomy" id="39946"/>
    <lineage>
        <taxon>Eukaryota</taxon>
        <taxon>Viridiplantae</taxon>
        <taxon>Streptophyta</taxon>
        <taxon>Embryophyta</taxon>
        <taxon>Tracheophyta</taxon>
        <taxon>Spermatophyta</taxon>
        <taxon>Magnoliopsida</taxon>
        <taxon>Liliopsida</taxon>
        <taxon>Poales</taxon>
        <taxon>Poaceae</taxon>
        <taxon>BOP clade</taxon>
        <taxon>Oryzoideae</taxon>
        <taxon>Oryzeae</taxon>
        <taxon>Oryzinae</taxon>
        <taxon>Oryza</taxon>
        <taxon>Oryza sativa</taxon>
    </lineage>
</organism>
<sequence length="109" mass="11289">MHGRHGWRRCGAHARTVNALPRDRELLAGGAGCGAHVRTIDTLPHGREPLAGGAGAGAGEEEPSADAAADEEVEREGATLVGASTTSMYLASSSRQRRTWPPATSSDMA</sequence>
<proteinExistence type="predicted"/>
<evidence type="ECO:0000313" key="3">
    <source>
        <dbReference type="Proteomes" id="UP000007015"/>
    </source>
</evidence>
<dbReference type="HOGENOM" id="CLU_128022_0_0_1"/>
<feature type="compositionally biased region" description="Acidic residues" evidence="1">
    <location>
        <begin position="59"/>
        <end position="74"/>
    </location>
</feature>
<reference evidence="2 3" key="1">
    <citation type="journal article" date="2005" name="PLoS Biol.">
        <title>The genomes of Oryza sativa: a history of duplications.</title>
        <authorList>
            <person name="Yu J."/>
            <person name="Wang J."/>
            <person name="Lin W."/>
            <person name="Li S."/>
            <person name="Li H."/>
            <person name="Zhou J."/>
            <person name="Ni P."/>
            <person name="Dong W."/>
            <person name="Hu S."/>
            <person name="Zeng C."/>
            <person name="Zhang J."/>
            <person name="Zhang Y."/>
            <person name="Li R."/>
            <person name="Xu Z."/>
            <person name="Li S."/>
            <person name="Li X."/>
            <person name="Zheng H."/>
            <person name="Cong L."/>
            <person name="Lin L."/>
            <person name="Yin J."/>
            <person name="Geng J."/>
            <person name="Li G."/>
            <person name="Shi J."/>
            <person name="Liu J."/>
            <person name="Lv H."/>
            <person name="Li J."/>
            <person name="Wang J."/>
            <person name="Deng Y."/>
            <person name="Ran L."/>
            <person name="Shi X."/>
            <person name="Wang X."/>
            <person name="Wu Q."/>
            <person name="Li C."/>
            <person name="Ren X."/>
            <person name="Wang J."/>
            <person name="Wang X."/>
            <person name="Li D."/>
            <person name="Liu D."/>
            <person name="Zhang X."/>
            <person name="Ji Z."/>
            <person name="Zhao W."/>
            <person name="Sun Y."/>
            <person name="Zhang Z."/>
            <person name="Bao J."/>
            <person name="Han Y."/>
            <person name="Dong L."/>
            <person name="Ji J."/>
            <person name="Chen P."/>
            <person name="Wu S."/>
            <person name="Liu J."/>
            <person name="Xiao Y."/>
            <person name="Bu D."/>
            <person name="Tan J."/>
            <person name="Yang L."/>
            <person name="Ye C."/>
            <person name="Zhang J."/>
            <person name="Xu J."/>
            <person name="Zhou Y."/>
            <person name="Yu Y."/>
            <person name="Zhang B."/>
            <person name="Zhuang S."/>
            <person name="Wei H."/>
            <person name="Liu B."/>
            <person name="Lei M."/>
            <person name="Yu H."/>
            <person name="Li Y."/>
            <person name="Xu H."/>
            <person name="Wei S."/>
            <person name="He X."/>
            <person name="Fang L."/>
            <person name="Zhang Z."/>
            <person name="Zhang Y."/>
            <person name="Huang X."/>
            <person name="Su Z."/>
            <person name="Tong W."/>
            <person name="Li J."/>
            <person name="Tong Z."/>
            <person name="Li S."/>
            <person name="Ye J."/>
            <person name="Wang L."/>
            <person name="Fang L."/>
            <person name="Lei T."/>
            <person name="Chen C."/>
            <person name="Chen H."/>
            <person name="Xu Z."/>
            <person name="Li H."/>
            <person name="Huang H."/>
            <person name="Zhang F."/>
            <person name="Xu H."/>
            <person name="Li N."/>
            <person name="Zhao C."/>
            <person name="Li S."/>
            <person name="Dong L."/>
            <person name="Huang Y."/>
            <person name="Li L."/>
            <person name="Xi Y."/>
            <person name="Qi Q."/>
            <person name="Li W."/>
            <person name="Zhang B."/>
            <person name="Hu W."/>
            <person name="Zhang Y."/>
            <person name="Tian X."/>
            <person name="Jiao Y."/>
            <person name="Liang X."/>
            <person name="Jin J."/>
            <person name="Gao L."/>
            <person name="Zheng W."/>
            <person name="Hao B."/>
            <person name="Liu S."/>
            <person name="Wang W."/>
            <person name="Yuan L."/>
            <person name="Cao M."/>
            <person name="McDermott J."/>
            <person name="Samudrala R."/>
            <person name="Wang J."/>
            <person name="Wong G.K."/>
            <person name="Yang H."/>
        </authorList>
    </citation>
    <scope>NUCLEOTIDE SEQUENCE [LARGE SCALE GENOMIC DNA]</scope>
    <source>
        <strain evidence="3">cv. 93-11</strain>
    </source>
</reference>
<name>B8BJR8_ORYSI</name>
<accession>B8BJR8</accession>